<protein>
    <submittedName>
        <fullName evidence="1">Uncharacterized protein</fullName>
    </submittedName>
</protein>
<proteinExistence type="predicted"/>
<comment type="caution">
    <text evidence="1">The sequence shown here is derived from an EMBL/GenBank/DDBJ whole genome shotgun (WGS) entry which is preliminary data.</text>
</comment>
<sequence length="121" mass="13880">MALTKTPLFSLGSRGSISKNLTTQKRGSKTLVRRKPIPIDPKSDAQLARRQIYRDAVAAWHALSTIQQDAWRGVCPHLTAYQCFMRSELKYVPPTPPPEEYTEEQTQYNAFYTQYAPKYRG</sequence>
<evidence type="ECO:0000313" key="1">
    <source>
        <dbReference type="EMBL" id="GAI61042.1"/>
    </source>
</evidence>
<gene>
    <name evidence="1" type="ORF">S12H4_04877</name>
</gene>
<reference evidence="1" key="1">
    <citation type="journal article" date="2014" name="Front. Microbiol.">
        <title>High frequency of phylogenetically diverse reductive dehalogenase-homologous genes in deep subseafloor sedimentary metagenomes.</title>
        <authorList>
            <person name="Kawai M."/>
            <person name="Futagami T."/>
            <person name="Toyoda A."/>
            <person name="Takaki Y."/>
            <person name="Nishi S."/>
            <person name="Hori S."/>
            <person name="Arai W."/>
            <person name="Tsubouchi T."/>
            <person name="Morono Y."/>
            <person name="Uchiyama I."/>
            <person name="Ito T."/>
            <person name="Fujiyama A."/>
            <person name="Inagaki F."/>
            <person name="Takami H."/>
        </authorList>
    </citation>
    <scope>NUCLEOTIDE SEQUENCE</scope>
    <source>
        <strain evidence="1">Expedition CK06-06</strain>
    </source>
</reference>
<organism evidence="1">
    <name type="scientific">marine sediment metagenome</name>
    <dbReference type="NCBI Taxonomy" id="412755"/>
    <lineage>
        <taxon>unclassified sequences</taxon>
        <taxon>metagenomes</taxon>
        <taxon>ecological metagenomes</taxon>
    </lineage>
</organism>
<name>X1PXN8_9ZZZZ</name>
<dbReference type="AlphaFoldDB" id="X1PXN8"/>
<accession>X1PXN8</accession>
<dbReference type="EMBL" id="BARW01001554">
    <property type="protein sequence ID" value="GAI61042.1"/>
    <property type="molecule type" value="Genomic_DNA"/>
</dbReference>